<dbReference type="Proteomes" id="UP000464468">
    <property type="component" value="Chromosome"/>
</dbReference>
<dbReference type="SUPFAM" id="SSF47413">
    <property type="entry name" value="lambda repressor-like DNA-binding domains"/>
    <property type="match status" value="1"/>
</dbReference>
<keyword evidence="2" id="KW-1185">Reference proteome</keyword>
<dbReference type="InterPro" id="IPR010982">
    <property type="entry name" value="Lambda_DNA-bd_dom_sf"/>
</dbReference>
<organism evidence="1 2">
    <name type="scientific">Sphingomonas changnyeongensis</name>
    <dbReference type="NCBI Taxonomy" id="2698679"/>
    <lineage>
        <taxon>Bacteria</taxon>
        <taxon>Pseudomonadati</taxon>
        <taxon>Pseudomonadota</taxon>
        <taxon>Alphaproteobacteria</taxon>
        <taxon>Sphingomonadales</taxon>
        <taxon>Sphingomonadaceae</taxon>
        <taxon>Sphingomonas</taxon>
    </lineage>
</organism>
<dbReference type="KEGG" id="schy:GVO57_10550"/>
<dbReference type="GO" id="GO:0003677">
    <property type="term" value="F:DNA binding"/>
    <property type="evidence" value="ECO:0007669"/>
    <property type="project" value="InterPro"/>
</dbReference>
<name>A0A7Z2NWL3_9SPHN</name>
<dbReference type="Gene3D" id="1.10.3100.10">
    <property type="entry name" value="Putative cytoplasmic protein"/>
    <property type="match status" value="1"/>
</dbReference>
<reference evidence="1 2" key="1">
    <citation type="submission" date="2020-01" db="EMBL/GenBank/DDBJ databases">
        <title>Sphingomonas sp. C33 whole genome sequece.</title>
        <authorList>
            <person name="Park C."/>
        </authorList>
    </citation>
    <scope>NUCLEOTIDE SEQUENCE [LARGE SCALE GENOMIC DNA]</scope>
    <source>
        <strain evidence="1 2">C33</strain>
    </source>
</reference>
<evidence type="ECO:0000313" key="2">
    <source>
        <dbReference type="Proteomes" id="UP000464468"/>
    </source>
</evidence>
<protein>
    <submittedName>
        <fullName evidence="1">Uncharacterized protein</fullName>
    </submittedName>
</protein>
<dbReference type="AlphaFoldDB" id="A0A7Z2NWL3"/>
<accession>A0A7Z2NWL3</accession>
<dbReference type="RefSeq" id="WP_160593106.1">
    <property type="nucleotide sequence ID" value="NZ_CP047895.1"/>
</dbReference>
<sequence>MGALMTPAESDTRRRSLGLPVDETTSLCGLQDRTVKRWQSGYSSIPTDAAAALDQLEAAMSKAVEQAVALAADHVARGPVVLWRHRTQADQDRRPHAATFPSGTHAMMIARAADALAAEGMDVSNQWAHDNDCDSSETDHQSL</sequence>
<evidence type="ECO:0000313" key="1">
    <source>
        <dbReference type="EMBL" id="QHL91176.1"/>
    </source>
</evidence>
<gene>
    <name evidence="1" type="ORF">GVO57_10550</name>
</gene>
<dbReference type="EMBL" id="CP047895">
    <property type="protein sequence ID" value="QHL91176.1"/>
    <property type="molecule type" value="Genomic_DNA"/>
</dbReference>
<dbReference type="InterPro" id="IPR027910">
    <property type="entry name" value="YdiL_sf"/>
</dbReference>
<proteinExistence type="predicted"/>